<protein>
    <submittedName>
        <fullName evidence="4">Short-chain dehydrogenase</fullName>
    </submittedName>
</protein>
<dbReference type="InterPro" id="IPR020904">
    <property type="entry name" value="Sc_DH/Rdtase_CS"/>
</dbReference>
<comment type="caution">
    <text evidence="4">The sequence shown here is derived from an EMBL/GenBank/DDBJ whole genome shotgun (WGS) entry which is preliminary data.</text>
</comment>
<dbReference type="STRING" id="1770058.A3840_02465"/>
<proteinExistence type="inferred from homology"/>
<dbReference type="FunFam" id="3.40.50.720:FF:000084">
    <property type="entry name" value="Short-chain dehydrogenase reductase"/>
    <property type="match status" value="1"/>
</dbReference>
<dbReference type="EMBL" id="LVVY01000061">
    <property type="protein sequence ID" value="OAM79993.1"/>
    <property type="molecule type" value="Genomic_DNA"/>
</dbReference>
<dbReference type="SMART" id="SM00822">
    <property type="entry name" value="PKS_KR"/>
    <property type="match status" value="1"/>
</dbReference>
<keyword evidence="2" id="KW-0560">Oxidoreductase</keyword>
<dbReference type="Pfam" id="PF13561">
    <property type="entry name" value="adh_short_C2"/>
    <property type="match status" value="1"/>
</dbReference>
<dbReference type="PRINTS" id="PR00080">
    <property type="entry name" value="SDRFAMILY"/>
</dbReference>
<dbReference type="SUPFAM" id="SSF51735">
    <property type="entry name" value="NAD(P)-binding Rossmann-fold domains"/>
    <property type="match status" value="1"/>
</dbReference>
<dbReference type="InterPro" id="IPR036291">
    <property type="entry name" value="NAD(P)-bd_dom_sf"/>
</dbReference>
<evidence type="ECO:0000313" key="4">
    <source>
        <dbReference type="EMBL" id="OAM79993.1"/>
    </source>
</evidence>
<dbReference type="PANTHER" id="PTHR42760:SF133">
    <property type="entry name" value="3-OXOACYL-[ACYL-CARRIER-PROTEIN] REDUCTASE"/>
    <property type="match status" value="1"/>
</dbReference>
<dbReference type="AlphaFoldDB" id="A0A178I362"/>
<dbReference type="PANTHER" id="PTHR42760">
    <property type="entry name" value="SHORT-CHAIN DEHYDROGENASES/REDUCTASES FAMILY MEMBER"/>
    <property type="match status" value="1"/>
</dbReference>
<name>A0A178I362_9HYPH</name>
<dbReference type="PRINTS" id="PR00081">
    <property type="entry name" value="GDHRDH"/>
</dbReference>
<dbReference type="Proteomes" id="UP000078389">
    <property type="component" value="Unassembled WGS sequence"/>
</dbReference>
<gene>
    <name evidence="4" type="ORF">A3840_02465</name>
</gene>
<dbReference type="InterPro" id="IPR057326">
    <property type="entry name" value="KR_dom"/>
</dbReference>
<dbReference type="CDD" id="cd05233">
    <property type="entry name" value="SDR_c"/>
    <property type="match status" value="1"/>
</dbReference>
<evidence type="ECO:0000259" key="3">
    <source>
        <dbReference type="SMART" id="SM00822"/>
    </source>
</evidence>
<evidence type="ECO:0000313" key="5">
    <source>
        <dbReference type="Proteomes" id="UP000078389"/>
    </source>
</evidence>
<dbReference type="GO" id="GO:0016616">
    <property type="term" value="F:oxidoreductase activity, acting on the CH-OH group of donors, NAD or NADP as acceptor"/>
    <property type="evidence" value="ECO:0007669"/>
    <property type="project" value="TreeGrafter"/>
</dbReference>
<comment type="similarity">
    <text evidence="1">Belongs to the short-chain dehydrogenases/reductases (SDR) family.</text>
</comment>
<accession>A0A178I362</accession>
<dbReference type="InterPro" id="IPR002347">
    <property type="entry name" value="SDR_fam"/>
</dbReference>
<reference evidence="4 5" key="1">
    <citation type="submission" date="2016-03" db="EMBL/GenBank/DDBJ databases">
        <title>Genome sequencing of Devosia sp. S37.</title>
        <authorList>
            <person name="Mohd Nor M."/>
        </authorList>
    </citation>
    <scope>NUCLEOTIDE SEQUENCE [LARGE SCALE GENOMIC DNA]</scope>
    <source>
        <strain evidence="4 5">S37</strain>
    </source>
</reference>
<feature type="domain" description="Ketoreductase" evidence="3">
    <location>
        <begin position="6"/>
        <end position="195"/>
    </location>
</feature>
<dbReference type="NCBIfam" id="NF005681">
    <property type="entry name" value="PRK07478.1"/>
    <property type="match status" value="1"/>
</dbReference>
<dbReference type="Gene3D" id="3.40.50.720">
    <property type="entry name" value="NAD(P)-binding Rossmann-like Domain"/>
    <property type="match status" value="1"/>
</dbReference>
<organism evidence="4 5">
    <name type="scientific">Devosia elaeis</name>
    <dbReference type="NCBI Taxonomy" id="1770058"/>
    <lineage>
        <taxon>Bacteria</taxon>
        <taxon>Pseudomonadati</taxon>
        <taxon>Pseudomonadota</taxon>
        <taxon>Alphaproteobacteria</taxon>
        <taxon>Hyphomicrobiales</taxon>
        <taxon>Devosiaceae</taxon>
        <taxon>Devosia</taxon>
    </lineage>
</organism>
<evidence type="ECO:0000256" key="2">
    <source>
        <dbReference type="ARBA" id="ARBA00023002"/>
    </source>
</evidence>
<sequence length="253" mass="25974">MELEKKNIIITGASSGIGAAAARLFAREGANVILGARRRHELTILADEINQDNGGRAALLSGDVSDPSYASSLVELAEQEFGGLDGAFNNAGIVGQMTPVTSMTIENWNSVVAVNLTAAFHAAQAQIPALQKRGGGAIVFTSSFVGFSNGGLPGMSAYAATKAGMNGFVQSLAAEHAAEGIRVNSLLPGGTITPAGGEGNREVLAFVSGLHPIKRMAEPTEIAQAALFMLSDRAGFMTGSPMVVDGGMSVRLL</sequence>
<dbReference type="RefSeq" id="WP_067451392.1">
    <property type="nucleotide sequence ID" value="NZ_LVVY01000061.1"/>
</dbReference>
<evidence type="ECO:0000256" key="1">
    <source>
        <dbReference type="ARBA" id="ARBA00006484"/>
    </source>
</evidence>
<keyword evidence="5" id="KW-1185">Reference proteome</keyword>
<dbReference type="PROSITE" id="PS00061">
    <property type="entry name" value="ADH_SHORT"/>
    <property type="match status" value="1"/>
</dbReference>
<dbReference type="OrthoDB" id="9792355at2"/>